<evidence type="ECO:0000313" key="2">
    <source>
        <dbReference type="EMBL" id="ONG37939.1"/>
    </source>
</evidence>
<feature type="chain" id="PRO_5012142344" evidence="1">
    <location>
        <begin position="20"/>
        <end position="122"/>
    </location>
</feature>
<protein>
    <submittedName>
        <fullName evidence="2">Uncharacterized protein</fullName>
    </submittedName>
</protein>
<dbReference type="Proteomes" id="UP000192132">
    <property type="component" value="Unassembled WGS sequence"/>
</dbReference>
<keyword evidence="1" id="KW-0732">Signal</keyword>
<proteinExistence type="predicted"/>
<dbReference type="RefSeq" id="WP_076879102.1">
    <property type="nucleotide sequence ID" value="NZ_MLCN01000040.1"/>
</dbReference>
<dbReference type="AlphaFoldDB" id="A0A1S8CSD5"/>
<keyword evidence="3" id="KW-1185">Reference proteome</keyword>
<name>A0A1S8CSD5_9GAMM</name>
<gene>
    <name evidence="2" type="ORF">BKE30_13375</name>
</gene>
<dbReference type="EMBL" id="MLCN01000040">
    <property type="protein sequence ID" value="ONG37939.1"/>
    <property type="molecule type" value="Genomic_DNA"/>
</dbReference>
<sequence length="122" mass="13235">MKKLLGVIVLGSMTTFCFAEANATNPADSANDITFSDCHGNIFTLAEGRHPKDEAEFKCQVNGILETKVALPDGSQKAVVDLTVAERHAVESSEYASLNEDYKQLFALGFSNTITKRFDSGN</sequence>
<reference evidence="2 3" key="1">
    <citation type="submission" date="2016-10" db="EMBL/GenBank/DDBJ databases">
        <title>Draft Genome sequence of Alkanindiges sp. strain H1.</title>
        <authorList>
            <person name="Subhash Y."/>
            <person name="Lee S."/>
        </authorList>
    </citation>
    <scope>NUCLEOTIDE SEQUENCE [LARGE SCALE GENOMIC DNA]</scope>
    <source>
        <strain evidence="2 3">H1</strain>
    </source>
</reference>
<evidence type="ECO:0000256" key="1">
    <source>
        <dbReference type="SAM" id="SignalP"/>
    </source>
</evidence>
<comment type="caution">
    <text evidence="2">The sequence shown here is derived from an EMBL/GenBank/DDBJ whole genome shotgun (WGS) entry which is preliminary data.</text>
</comment>
<organism evidence="2 3">
    <name type="scientific">Alkanindiges hydrocarboniclasticus</name>
    <dbReference type="NCBI Taxonomy" id="1907941"/>
    <lineage>
        <taxon>Bacteria</taxon>
        <taxon>Pseudomonadati</taxon>
        <taxon>Pseudomonadota</taxon>
        <taxon>Gammaproteobacteria</taxon>
        <taxon>Moraxellales</taxon>
        <taxon>Moraxellaceae</taxon>
        <taxon>Alkanindiges</taxon>
    </lineage>
</organism>
<accession>A0A1S8CSD5</accession>
<feature type="signal peptide" evidence="1">
    <location>
        <begin position="1"/>
        <end position="19"/>
    </location>
</feature>
<evidence type="ECO:0000313" key="3">
    <source>
        <dbReference type="Proteomes" id="UP000192132"/>
    </source>
</evidence>